<evidence type="ECO:0000313" key="1">
    <source>
        <dbReference type="EMBL" id="CKR16800.1"/>
    </source>
</evidence>
<dbReference type="Proteomes" id="UP000039021">
    <property type="component" value="Unassembled WGS sequence"/>
</dbReference>
<dbReference type="EMBL" id="CNFU01000096">
    <property type="protein sequence ID" value="CKR16800.1"/>
    <property type="molecule type" value="Genomic_DNA"/>
</dbReference>
<evidence type="ECO:0000313" key="6">
    <source>
        <dbReference type="Proteomes" id="UP000049023"/>
    </source>
</evidence>
<dbReference type="AlphaFoldDB" id="A0A655CHN1"/>
<evidence type="ECO:0000313" key="2">
    <source>
        <dbReference type="EMBL" id="CNU14406.1"/>
    </source>
</evidence>
<dbReference type="Proteomes" id="UP000039217">
    <property type="component" value="Unassembled WGS sequence"/>
</dbReference>
<reference evidence="4 5" key="2">
    <citation type="submission" date="2015-03" db="EMBL/GenBank/DDBJ databases">
        <authorList>
            <consortium name="Pathogen Informatics"/>
        </authorList>
    </citation>
    <scope>NUCLEOTIDE SEQUENCE [LARGE SCALE GENOMIC DNA]</scope>
    <source>
        <strain evidence="1 6">Bir 187</strain>
        <strain evidence="2 5">D00501624</strain>
        <strain evidence="4">N09902308</strain>
    </source>
</reference>
<evidence type="ECO:0000313" key="3">
    <source>
        <dbReference type="EMBL" id="CPA54799.1"/>
    </source>
</evidence>
<evidence type="ECO:0000313" key="4">
    <source>
        <dbReference type="Proteomes" id="UP000039021"/>
    </source>
</evidence>
<name>A0A655CHN1_MYCTX</name>
<dbReference type="EMBL" id="CSBK01003067">
    <property type="protein sequence ID" value="CPA54799.1"/>
    <property type="molecule type" value="Genomic_DNA"/>
</dbReference>
<gene>
    <name evidence="2" type="ORF">ERS007661_00144</name>
    <name evidence="3" type="ORF">ERS007739_04676</name>
    <name evidence="1" type="ORF">ERS027661_00719</name>
</gene>
<proteinExistence type="predicted"/>
<dbReference type="Proteomes" id="UP000049023">
    <property type="component" value="Unassembled WGS sequence"/>
</dbReference>
<protein>
    <submittedName>
        <fullName evidence="2">Uncharacterized protein</fullName>
    </submittedName>
</protein>
<sequence>MTPIVKISNTLLIDVLLIWMPNRSIRIFSRKSYPFIPVAPINRVSRVGSSTN</sequence>
<evidence type="ECO:0000313" key="5">
    <source>
        <dbReference type="Proteomes" id="UP000039217"/>
    </source>
</evidence>
<reference evidence="3" key="1">
    <citation type="submission" date="2015-03" db="EMBL/GenBank/DDBJ databases">
        <authorList>
            <consortium name="Pathogen Informatics"/>
            <person name="Murphy D."/>
        </authorList>
    </citation>
    <scope>NUCLEOTIDE SEQUENCE</scope>
    <source>
        <strain evidence="3">N09902308</strain>
    </source>
</reference>
<organism evidence="2 5">
    <name type="scientific">Mycobacterium tuberculosis</name>
    <dbReference type="NCBI Taxonomy" id="1773"/>
    <lineage>
        <taxon>Bacteria</taxon>
        <taxon>Bacillati</taxon>
        <taxon>Actinomycetota</taxon>
        <taxon>Actinomycetes</taxon>
        <taxon>Mycobacteriales</taxon>
        <taxon>Mycobacteriaceae</taxon>
        <taxon>Mycobacterium</taxon>
        <taxon>Mycobacterium tuberculosis complex</taxon>
    </lineage>
</organism>
<dbReference type="EMBL" id="CQQC01000023">
    <property type="protein sequence ID" value="CNU14406.1"/>
    <property type="molecule type" value="Genomic_DNA"/>
</dbReference>
<accession>A0A655CHN1</accession>